<dbReference type="Pfam" id="PF00072">
    <property type="entry name" value="Response_reg"/>
    <property type="match status" value="1"/>
</dbReference>
<dbReference type="InterPro" id="IPR000792">
    <property type="entry name" value="Tscrpt_reg_LuxR_C"/>
</dbReference>
<keyword evidence="1 3" id="KW-0597">Phosphoprotein</keyword>
<keyword evidence="7" id="KW-1185">Reference proteome</keyword>
<dbReference type="PROSITE" id="PS50110">
    <property type="entry name" value="RESPONSE_REGULATORY"/>
    <property type="match status" value="1"/>
</dbReference>
<accession>A0A6I1GPJ2</accession>
<protein>
    <submittedName>
        <fullName evidence="6">DNA-binding response regulator</fullName>
    </submittedName>
</protein>
<sequence length="218" mass="24667">MTGQRNTTTGTDARRPHAVIGIVDNDPLVGRALEDMFTASPTPLSVLWNVRSAQEALRLCADPAMRPELVLTDMMMPGMDGKQLAERLLALYPQLRVLAMSAFQYRYTQEQLRQAGIAATIRKEASVQEYVQLIGRIIGDDELATWTQDSYWPIRMRLTDTEITVMREYLKGRTTKATAHLLHLSEGTVKTHMNNVYKKLGVHTRAEAIRICMQEHVL</sequence>
<dbReference type="InterPro" id="IPR016032">
    <property type="entry name" value="Sig_transdc_resp-reg_C-effctor"/>
</dbReference>
<feature type="domain" description="HTH luxR-type" evidence="4">
    <location>
        <begin position="157"/>
        <end position="216"/>
    </location>
</feature>
<dbReference type="InterPro" id="IPR036388">
    <property type="entry name" value="WH-like_DNA-bd_sf"/>
</dbReference>
<organism evidence="6 7">
    <name type="scientific">Bifidobacterium leontopitheci</name>
    <dbReference type="NCBI Taxonomy" id="2650774"/>
    <lineage>
        <taxon>Bacteria</taxon>
        <taxon>Bacillati</taxon>
        <taxon>Actinomycetota</taxon>
        <taxon>Actinomycetes</taxon>
        <taxon>Bifidobacteriales</taxon>
        <taxon>Bifidobacteriaceae</taxon>
        <taxon>Bifidobacterium</taxon>
    </lineage>
</organism>
<dbReference type="InterPro" id="IPR039420">
    <property type="entry name" value="WalR-like"/>
</dbReference>
<dbReference type="SMART" id="SM00448">
    <property type="entry name" value="REC"/>
    <property type="match status" value="1"/>
</dbReference>
<dbReference type="Gene3D" id="3.40.50.2300">
    <property type="match status" value="1"/>
</dbReference>
<gene>
    <name evidence="6" type="ORF">F7D09_0252</name>
</gene>
<dbReference type="InterPro" id="IPR001789">
    <property type="entry name" value="Sig_transdc_resp-reg_receiver"/>
</dbReference>
<dbReference type="EMBL" id="WBVT01000002">
    <property type="protein sequence ID" value="KAB7791299.1"/>
    <property type="molecule type" value="Genomic_DNA"/>
</dbReference>
<evidence type="ECO:0000313" key="6">
    <source>
        <dbReference type="EMBL" id="KAB7791299.1"/>
    </source>
</evidence>
<keyword evidence="2 6" id="KW-0238">DNA-binding</keyword>
<dbReference type="SUPFAM" id="SSF46894">
    <property type="entry name" value="C-terminal effector domain of the bipartite response regulators"/>
    <property type="match status" value="1"/>
</dbReference>
<dbReference type="AlphaFoldDB" id="A0A6I1GPJ2"/>
<evidence type="ECO:0000256" key="2">
    <source>
        <dbReference type="ARBA" id="ARBA00023125"/>
    </source>
</evidence>
<dbReference type="SMART" id="SM00421">
    <property type="entry name" value="HTH_LUXR"/>
    <property type="match status" value="1"/>
</dbReference>
<dbReference type="CDD" id="cd06170">
    <property type="entry name" value="LuxR_C_like"/>
    <property type="match status" value="1"/>
</dbReference>
<dbReference type="Proteomes" id="UP000441772">
    <property type="component" value="Unassembled WGS sequence"/>
</dbReference>
<evidence type="ECO:0000313" key="7">
    <source>
        <dbReference type="Proteomes" id="UP000441772"/>
    </source>
</evidence>
<dbReference type="Pfam" id="PF00196">
    <property type="entry name" value="GerE"/>
    <property type="match status" value="1"/>
</dbReference>
<dbReference type="PRINTS" id="PR00038">
    <property type="entry name" value="HTHLUXR"/>
</dbReference>
<dbReference type="GO" id="GO:0006355">
    <property type="term" value="P:regulation of DNA-templated transcription"/>
    <property type="evidence" value="ECO:0007669"/>
    <property type="project" value="InterPro"/>
</dbReference>
<dbReference type="InterPro" id="IPR011006">
    <property type="entry name" value="CheY-like_superfamily"/>
</dbReference>
<evidence type="ECO:0000259" key="5">
    <source>
        <dbReference type="PROSITE" id="PS50110"/>
    </source>
</evidence>
<dbReference type="GO" id="GO:0003677">
    <property type="term" value="F:DNA binding"/>
    <property type="evidence" value="ECO:0007669"/>
    <property type="project" value="UniProtKB-KW"/>
</dbReference>
<comment type="caution">
    <text evidence="6">The sequence shown here is derived from an EMBL/GenBank/DDBJ whole genome shotgun (WGS) entry which is preliminary data.</text>
</comment>
<evidence type="ECO:0000259" key="4">
    <source>
        <dbReference type="PROSITE" id="PS50043"/>
    </source>
</evidence>
<dbReference type="RefSeq" id="WP_152233633.1">
    <property type="nucleotide sequence ID" value="NZ_JBHSKZ010000028.1"/>
</dbReference>
<feature type="domain" description="Response regulatory" evidence="5">
    <location>
        <begin position="19"/>
        <end position="138"/>
    </location>
</feature>
<reference evidence="6 7" key="1">
    <citation type="submission" date="2019-09" db="EMBL/GenBank/DDBJ databases">
        <title>Characterization of the phylogenetic diversity of two novel species belonging to the genus Bifidobacterium: Bifidobacterium cebidarum sp. nov. and Bifidobacterium leontopitheci sp. nov.</title>
        <authorList>
            <person name="Lugli G.A."/>
            <person name="Duranti S."/>
            <person name="Milani C."/>
            <person name="Turroni F."/>
            <person name="Ventura M."/>
        </authorList>
    </citation>
    <scope>NUCLEOTIDE SEQUENCE [LARGE SCALE GENOMIC DNA]</scope>
    <source>
        <strain evidence="6 7">LMG 31471</strain>
    </source>
</reference>
<dbReference type="PANTHER" id="PTHR43214">
    <property type="entry name" value="TWO-COMPONENT RESPONSE REGULATOR"/>
    <property type="match status" value="1"/>
</dbReference>
<proteinExistence type="predicted"/>
<evidence type="ECO:0000256" key="1">
    <source>
        <dbReference type="ARBA" id="ARBA00022553"/>
    </source>
</evidence>
<dbReference type="PROSITE" id="PS50043">
    <property type="entry name" value="HTH_LUXR_2"/>
    <property type="match status" value="1"/>
</dbReference>
<dbReference type="CDD" id="cd17535">
    <property type="entry name" value="REC_NarL-like"/>
    <property type="match status" value="1"/>
</dbReference>
<dbReference type="GO" id="GO:0000160">
    <property type="term" value="P:phosphorelay signal transduction system"/>
    <property type="evidence" value="ECO:0007669"/>
    <property type="project" value="InterPro"/>
</dbReference>
<dbReference type="InterPro" id="IPR058245">
    <property type="entry name" value="NreC/VraR/RcsB-like_REC"/>
</dbReference>
<dbReference type="SUPFAM" id="SSF52172">
    <property type="entry name" value="CheY-like"/>
    <property type="match status" value="1"/>
</dbReference>
<dbReference type="Gene3D" id="1.10.10.10">
    <property type="entry name" value="Winged helix-like DNA-binding domain superfamily/Winged helix DNA-binding domain"/>
    <property type="match status" value="1"/>
</dbReference>
<name>A0A6I1GPJ2_9BIFI</name>
<evidence type="ECO:0000256" key="3">
    <source>
        <dbReference type="PROSITE-ProRule" id="PRU00169"/>
    </source>
</evidence>
<feature type="modified residue" description="4-aspartylphosphate" evidence="3">
    <location>
        <position position="73"/>
    </location>
</feature>